<keyword evidence="3 7" id="KW-0812">Transmembrane</keyword>
<accession>A0ABN2VYV0</accession>
<feature type="transmembrane region" description="Helical" evidence="7">
    <location>
        <begin position="66"/>
        <end position="88"/>
    </location>
</feature>
<feature type="region of interest" description="Disordered" evidence="6">
    <location>
        <begin position="1"/>
        <end position="24"/>
    </location>
</feature>
<feature type="transmembrane region" description="Helical" evidence="7">
    <location>
        <begin position="281"/>
        <end position="299"/>
    </location>
</feature>
<feature type="transmembrane region" description="Helical" evidence="7">
    <location>
        <begin position="483"/>
        <end position="503"/>
    </location>
</feature>
<keyword evidence="9" id="KW-1185">Reference proteome</keyword>
<feature type="transmembrane region" description="Helical" evidence="7">
    <location>
        <begin position="431"/>
        <end position="449"/>
    </location>
</feature>
<comment type="caution">
    <text evidence="8">The sequence shown here is derived from an EMBL/GenBank/DDBJ whole genome shotgun (WGS) entry which is preliminary data.</text>
</comment>
<dbReference type="Proteomes" id="UP001500016">
    <property type="component" value="Unassembled WGS sequence"/>
</dbReference>
<evidence type="ECO:0000256" key="2">
    <source>
        <dbReference type="ARBA" id="ARBA00022475"/>
    </source>
</evidence>
<evidence type="ECO:0000313" key="8">
    <source>
        <dbReference type="EMBL" id="GAA2077194.1"/>
    </source>
</evidence>
<feature type="transmembrane region" description="Helical" evidence="7">
    <location>
        <begin position="199"/>
        <end position="220"/>
    </location>
</feature>
<sequence length="611" mass="64229">MTTTTKDTTATADTPAGQGAPLRLRPDADSNLALARILVGLGSVVAFASTMLAWTWTSEFPGDLTIAFYPAGLQLLTLVGSLLTAAFLASSWGIRGLRWLTPGGKHSAVLLSTLGTLGVTWYTAGAIAEQLGGLVNFEPGMWIGIAGTLIALVGALALPPDLPSGADPLTGAAPNLWKRLLHAFKAPTPARLRDEVPGWAEILIICASCAIGLYVFAYGIEAEDGPPFIGFLVLAAFAAPAIGRAGLTKRLSGFAAKHRNVTLIAAFVAALLFPVTQSNEAYTNIAVSVLIFATVSLGLNMVVGLAGILDLGYVAFLGVGAYTAALVSGAPSTAFDIHVPFWAAVLIGAGVALVFGLIIGFPSLRLHGDYLAIVTLGFGEIFRISVQNLDGDSGPNVTNGPNGIPNIPDLELFGFNLGEEHTILGFELGRFANYYLLMLVFTAIVVTIFRRSDNSRIGRAWIAIREDETAARAMGVNAFRFKLMAFALGATLAGMAGTVLAHVEFSVNPESYKFVHTAPPNSAFLLIAVILGGMGTVSGPLIGAALLYLIPAKLQFMADYQLLLFGIALILLMRFRPEGLIADRRRQLEFHETGQLDVPPGDAPGLGKAEA</sequence>
<feature type="compositionally biased region" description="Low complexity" evidence="6">
    <location>
        <begin position="1"/>
        <end position="14"/>
    </location>
</feature>
<keyword evidence="5 7" id="KW-0472">Membrane</keyword>
<evidence type="ECO:0000256" key="1">
    <source>
        <dbReference type="ARBA" id="ARBA00004651"/>
    </source>
</evidence>
<dbReference type="InterPro" id="IPR001851">
    <property type="entry name" value="ABC_transp_permease"/>
</dbReference>
<evidence type="ECO:0000256" key="5">
    <source>
        <dbReference type="ARBA" id="ARBA00023136"/>
    </source>
</evidence>
<dbReference type="EMBL" id="BAAAPE010000008">
    <property type="protein sequence ID" value="GAA2077194.1"/>
    <property type="molecule type" value="Genomic_DNA"/>
</dbReference>
<dbReference type="PANTHER" id="PTHR30482:SF10">
    <property type="entry name" value="HIGH-AFFINITY BRANCHED-CHAIN AMINO ACID TRANSPORT PROTEIN BRAE"/>
    <property type="match status" value="1"/>
</dbReference>
<dbReference type="InterPro" id="IPR043428">
    <property type="entry name" value="LivM-like"/>
</dbReference>
<feature type="transmembrane region" description="Helical" evidence="7">
    <location>
        <begin position="311"/>
        <end position="329"/>
    </location>
</feature>
<feature type="transmembrane region" description="Helical" evidence="7">
    <location>
        <begin position="341"/>
        <end position="361"/>
    </location>
</feature>
<evidence type="ECO:0000256" key="4">
    <source>
        <dbReference type="ARBA" id="ARBA00022989"/>
    </source>
</evidence>
<dbReference type="CDD" id="cd06581">
    <property type="entry name" value="TM_PBP1_LivM_like"/>
    <property type="match status" value="1"/>
</dbReference>
<evidence type="ECO:0000256" key="6">
    <source>
        <dbReference type="SAM" id="MobiDB-lite"/>
    </source>
</evidence>
<feature type="transmembrane region" description="Helical" evidence="7">
    <location>
        <begin position="108"/>
        <end position="128"/>
    </location>
</feature>
<dbReference type="Pfam" id="PF02653">
    <property type="entry name" value="BPD_transp_2"/>
    <property type="match status" value="1"/>
</dbReference>
<gene>
    <name evidence="8" type="ORF">GCM10009801_33130</name>
</gene>
<organism evidence="8 9">
    <name type="scientific">Streptomyces albiaxialis</name>
    <dbReference type="NCBI Taxonomy" id="329523"/>
    <lineage>
        <taxon>Bacteria</taxon>
        <taxon>Bacillati</taxon>
        <taxon>Actinomycetota</taxon>
        <taxon>Actinomycetes</taxon>
        <taxon>Kitasatosporales</taxon>
        <taxon>Streptomycetaceae</taxon>
        <taxon>Streptomyces</taxon>
    </lineage>
</organism>
<evidence type="ECO:0000256" key="3">
    <source>
        <dbReference type="ARBA" id="ARBA00022692"/>
    </source>
</evidence>
<feature type="transmembrane region" description="Helical" evidence="7">
    <location>
        <begin position="33"/>
        <end position="54"/>
    </location>
</feature>
<evidence type="ECO:0000256" key="7">
    <source>
        <dbReference type="SAM" id="Phobius"/>
    </source>
</evidence>
<keyword evidence="2" id="KW-1003">Cell membrane</keyword>
<proteinExistence type="predicted"/>
<comment type="subcellular location">
    <subcellularLocation>
        <location evidence="1">Cell membrane</location>
        <topology evidence="1">Multi-pass membrane protein</topology>
    </subcellularLocation>
</comment>
<feature type="transmembrane region" description="Helical" evidence="7">
    <location>
        <begin position="259"/>
        <end position="275"/>
    </location>
</feature>
<reference evidence="8 9" key="1">
    <citation type="journal article" date="2019" name="Int. J. Syst. Evol. Microbiol.">
        <title>The Global Catalogue of Microorganisms (GCM) 10K type strain sequencing project: providing services to taxonomists for standard genome sequencing and annotation.</title>
        <authorList>
            <consortium name="The Broad Institute Genomics Platform"/>
            <consortium name="The Broad Institute Genome Sequencing Center for Infectious Disease"/>
            <person name="Wu L."/>
            <person name="Ma J."/>
        </authorList>
    </citation>
    <scope>NUCLEOTIDE SEQUENCE [LARGE SCALE GENOMIC DNA]</scope>
    <source>
        <strain evidence="8 9">JCM 15478</strain>
    </source>
</reference>
<evidence type="ECO:0000313" key="9">
    <source>
        <dbReference type="Proteomes" id="UP001500016"/>
    </source>
</evidence>
<name>A0ABN2VYV0_9ACTN</name>
<keyword evidence="4 7" id="KW-1133">Transmembrane helix</keyword>
<dbReference type="RefSeq" id="WP_344529294.1">
    <property type="nucleotide sequence ID" value="NZ_BAAAPE010000008.1"/>
</dbReference>
<feature type="transmembrane region" description="Helical" evidence="7">
    <location>
        <begin position="523"/>
        <end position="550"/>
    </location>
</feature>
<feature type="transmembrane region" description="Helical" evidence="7">
    <location>
        <begin position="140"/>
        <end position="158"/>
    </location>
</feature>
<feature type="transmembrane region" description="Helical" evidence="7">
    <location>
        <begin position="226"/>
        <end position="247"/>
    </location>
</feature>
<dbReference type="PANTHER" id="PTHR30482">
    <property type="entry name" value="HIGH-AFFINITY BRANCHED-CHAIN AMINO ACID TRANSPORT SYSTEM PERMEASE"/>
    <property type="match status" value="1"/>
</dbReference>
<feature type="transmembrane region" description="Helical" evidence="7">
    <location>
        <begin position="557"/>
        <end position="575"/>
    </location>
</feature>
<protein>
    <submittedName>
        <fullName evidence="8">Branched-chain amino acid ABC transporter permease</fullName>
    </submittedName>
</protein>